<dbReference type="Proteomes" id="UP000324222">
    <property type="component" value="Unassembled WGS sequence"/>
</dbReference>
<gene>
    <name evidence="1" type="ORF">E2C01_023155</name>
</gene>
<comment type="caution">
    <text evidence="1">The sequence shown here is derived from an EMBL/GenBank/DDBJ whole genome shotgun (WGS) entry which is preliminary data.</text>
</comment>
<dbReference type="AlphaFoldDB" id="A0A5B7EAE5"/>
<sequence length="144" mass="15262">MRAESSGEIIVRTGVVFQAGVSNIAQPPISIWLHTDTCNSTPQPDILHASHLRDSLSVHCACNFTTRSLNTTSLTRAFSPEAHYHETGPSVSLPRPLTLAISHPAARDAIRSSLVVSADLGSSSRNPRITSALHSAASGGSPNW</sequence>
<accession>A0A5B7EAE5</accession>
<organism evidence="1 2">
    <name type="scientific">Portunus trituberculatus</name>
    <name type="common">Swimming crab</name>
    <name type="synonym">Neptunus trituberculatus</name>
    <dbReference type="NCBI Taxonomy" id="210409"/>
    <lineage>
        <taxon>Eukaryota</taxon>
        <taxon>Metazoa</taxon>
        <taxon>Ecdysozoa</taxon>
        <taxon>Arthropoda</taxon>
        <taxon>Crustacea</taxon>
        <taxon>Multicrustacea</taxon>
        <taxon>Malacostraca</taxon>
        <taxon>Eumalacostraca</taxon>
        <taxon>Eucarida</taxon>
        <taxon>Decapoda</taxon>
        <taxon>Pleocyemata</taxon>
        <taxon>Brachyura</taxon>
        <taxon>Eubrachyura</taxon>
        <taxon>Portunoidea</taxon>
        <taxon>Portunidae</taxon>
        <taxon>Portuninae</taxon>
        <taxon>Portunus</taxon>
    </lineage>
</organism>
<dbReference type="EMBL" id="VSRR010002156">
    <property type="protein sequence ID" value="MPC29903.1"/>
    <property type="molecule type" value="Genomic_DNA"/>
</dbReference>
<evidence type="ECO:0000313" key="1">
    <source>
        <dbReference type="EMBL" id="MPC29903.1"/>
    </source>
</evidence>
<evidence type="ECO:0000313" key="2">
    <source>
        <dbReference type="Proteomes" id="UP000324222"/>
    </source>
</evidence>
<protein>
    <submittedName>
        <fullName evidence="1">Uncharacterized protein</fullName>
    </submittedName>
</protein>
<proteinExistence type="predicted"/>
<name>A0A5B7EAE5_PORTR</name>
<keyword evidence="2" id="KW-1185">Reference proteome</keyword>
<reference evidence="1 2" key="1">
    <citation type="submission" date="2019-05" db="EMBL/GenBank/DDBJ databases">
        <title>Another draft genome of Portunus trituberculatus and its Hox gene families provides insights of decapod evolution.</title>
        <authorList>
            <person name="Jeong J.-H."/>
            <person name="Song I."/>
            <person name="Kim S."/>
            <person name="Choi T."/>
            <person name="Kim D."/>
            <person name="Ryu S."/>
            <person name="Kim W."/>
        </authorList>
    </citation>
    <scope>NUCLEOTIDE SEQUENCE [LARGE SCALE GENOMIC DNA]</scope>
    <source>
        <tissue evidence="1">Muscle</tissue>
    </source>
</reference>